<dbReference type="GO" id="GO:0016787">
    <property type="term" value="F:hydrolase activity"/>
    <property type="evidence" value="ECO:0007669"/>
    <property type="project" value="UniProtKB-KW"/>
</dbReference>
<dbReference type="SUPFAM" id="SSF63817">
    <property type="entry name" value="Sortase"/>
    <property type="match status" value="1"/>
</dbReference>
<dbReference type="EMBL" id="RXNU01000003">
    <property type="protein sequence ID" value="RTR39763.1"/>
    <property type="molecule type" value="Genomic_DNA"/>
</dbReference>
<name>A0A3S0IU42_9GAMM</name>
<accession>A0A3S0IU42</accession>
<dbReference type="AlphaFoldDB" id="A0A3S0IU42"/>
<organism evidence="2 3">
    <name type="scientific">Shewanella canadensis</name>
    <dbReference type="NCBI Taxonomy" id="271096"/>
    <lineage>
        <taxon>Bacteria</taxon>
        <taxon>Pseudomonadati</taxon>
        <taxon>Pseudomonadota</taxon>
        <taxon>Gammaproteobacteria</taxon>
        <taxon>Alteromonadales</taxon>
        <taxon>Shewanellaceae</taxon>
        <taxon>Shewanella</taxon>
    </lineage>
</organism>
<dbReference type="OrthoDB" id="9790661at2"/>
<comment type="caution">
    <text evidence="2">The sequence shown here is derived from an EMBL/GenBank/DDBJ whole genome shotgun (WGS) entry which is preliminary data.</text>
</comment>
<evidence type="ECO:0000313" key="3">
    <source>
        <dbReference type="Proteomes" id="UP000267448"/>
    </source>
</evidence>
<dbReference type="EC" id="3.4.22.-" evidence="2"/>
<evidence type="ECO:0000313" key="2">
    <source>
        <dbReference type="EMBL" id="RTR39763.1"/>
    </source>
</evidence>
<keyword evidence="3" id="KW-1185">Reference proteome</keyword>
<protein>
    <submittedName>
        <fullName evidence="2">Class GN sortase</fullName>
        <ecNumber evidence="2">3.4.22.-</ecNumber>
    </submittedName>
</protein>
<sequence>MRFSRVLHLIAIVTLLAVSTSLIGKGVYMQAKAHFAQYLIMQAWEQTLKDRQAHKPWSWADTYPVSKLTFLPVANDSVIDSSLDSSLYVLAGASGRNLAFGPAELNVNSHELGGSHSGNRVIAGHNDTHFAILNGVNKGRLIQLQDATGKKVIYRVTGRSIVHESDTRVLAPSDERLLTLITCYPFNSVEAGGELRLVLKAEAVAG</sequence>
<gene>
    <name evidence="2" type="ORF">EKG38_08180</name>
</gene>
<dbReference type="Gene3D" id="2.40.260.10">
    <property type="entry name" value="Sortase"/>
    <property type="match status" value="1"/>
</dbReference>
<dbReference type="Proteomes" id="UP000267448">
    <property type="component" value="Unassembled WGS sequence"/>
</dbReference>
<dbReference type="Pfam" id="PF04203">
    <property type="entry name" value="Sortase"/>
    <property type="match status" value="1"/>
</dbReference>
<dbReference type="CDD" id="cd05828">
    <property type="entry name" value="Sortase_D_1"/>
    <property type="match status" value="1"/>
</dbReference>
<evidence type="ECO:0000256" key="1">
    <source>
        <dbReference type="ARBA" id="ARBA00022801"/>
    </source>
</evidence>
<reference evidence="2 3" key="1">
    <citation type="submission" date="2018-12" db="EMBL/GenBank/DDBJ databases">
        <authorList>
            <person name="Yu L."/>
        </authorList>
    </citation>
    <scope>NUCLEOTIDE SEQUENCE [LARGE SCALE GENOMIC DNA]</scope>
    <source>
        <strain evidence="2 3">HAW-EB2</strain>
    </source>
</reference>
<dbReference type="InterPro" id="IPR005754">
    <property type="entry name" value="Sortase"/>
</dbReference>
<dbReference type="InterPro" id="IPR023365">
    <property type="entry name" value="Sortase_dom-sf"/>
</dbReference>
<dbReference type="NCBIfam" id="TIGR03784">
    <property type="entry name" value="marine_sortase"/>
    <property type="match status" value="1"/>
</dbReference>
<proteinExistence type="predicted"/>
<dbReference type="RefSeq" id="WP_126519772.1">
    <property type="nucleotide sequence ID" value="NZ_RXNU01000003.1"/>
</dbReference>
<dbReference type="InterPro" id="IPR022445">
    <property type="entry name" value="Sortase_proteobact_type"/>
</dbReference>
<keyword evidence="1 2" id="KW-0378">Hydrolase</keyword>
<dbReference type="NCBIfam" id="TIGR01076">
    <property type="entry name" value="sortase_fam"/>
    <property type="match status" value="1"/>
</dbReference>
<dbReference type="InterPro" id="IPR041999">
    <property type="entry name" value="Sortase_D_1"/>
</dbReference>